<dbReference type="AlphaFoldDB" id="A0A5N4WBD3"/>
<dbReference type="Pfam" id="PF12833">
    <property type="entry name" value="HTH_18"/>
    <property type="match status" value="1"/>
</dbReference>
<gene>
    <name evidence="12" type="ORF">F4W09_10315</name>
</gene>
<keyword evidence="7" id="KW-0805">Transcription regulation</keyword>
<evidence type="ECO:0000256" key="3">
    <source>
        <dbReference type="ARBA" id="ARBA00011918"/>
    </source>
</evidence>
<dbReference type="FunFam" id="1.10.10.10:FF:000214">
    <property type="entry name" value="Methylated-DNA--protein-cysteine methyltransferase"/>
    <property type="match status" value="1"/>
</dbReference>
<dbReference type="SUPFAM" id="SSF46767">
    <property type="entry name" value="Methylated DNA-protein cysteine methyltransferase, C-terminal domain"/>
    <property type="match status" value="1"/>
</dbReference>
<evidence type="ECO:0000259" key="11">
    <source>
        <dbReference type="PROSITE" id="PS01124"/>
    </source>
</evidence>
<keyword evidence="5 12" id="KW-0808">Transferase</keyword>
<dbReference type="Gene3D" id="3.30.160.70">
    <property type="entry name" value="Methylated DNA-protein cysteine methyltransferase domain"/>
    <property type="match status" value="1"/>
</dbReference>
<dbReference type="EMBL" id="VXLD01000006">
    <property type="protein sequence ID" value="KAB1854484.1"/>
    <property type="molecule type" value="Genomic_DNA"/>
</dbReference>
<keyword evidence="6" id="KW-0227">DNA damage</keyword>
<dbReference type="Pfam" id="PF01035">
    <property type="entry name" value="DNA_binding_1"/>
    <property type="match status" value="1"/>
</dbReference>
<dbReference type="CDD" id="cd06445">
    <property type="entry name" value="ATase"/>
    <property type="match status" value="1"/>
</dbReference>
<evidence type="ECO:0000256" key="7">
    <source>
        <dbReference type="ARBA" id="ARBA00023015"/>
    </source>
</evidence>
<comment type="similarity">
    <text evidence="2">Belongs to the MGMT family.</text>
</comment>
<dbReference type="PROSITE" id="PS01124">
    <property type="entry name" value="HTH_ARAC_FAMILY_2"/>
    <property type="match status" value="1"/>
</dbReference>
<evidence type="ECO:0000256" key="5">
    <source>
        <dbReference type="ARBA" id="ARBA00022679"/>
    </source>
</evidence>
<accession>A0A5N4WBD3</accession>
<dbReference type="GO" id="GO:0032259">
    <property type="term" value="P:methylation"/>
    <property type="evidence" value="ECO:0007669"/>
    <property type="project" value="UniProtKB-KW"/>
</dbReference>
<keyword evidence="8" id="KW-0804">Transcription</keyword>
<dbReference type="InterPro" id="IPR001497">
    <property type="entry name" value="MethylDNA_cys_MeTrfase_AS"/>
</dbReference>
<keyword evidence="9" id="KW-0234">DNA repair</keyword>
<evidence type="ECO:0000256" key="6">
    <source>
        <dbReference type="ARBA" id="ARBA00022763"/>
    </source>
</evidence>
<evidence type="ECO:0000313" key="12">
    <source>
        <dbReference type="EMBL" id="KAB1854484.1"/>
    </source>
</evidence>
<dbReference type="GO" id="GO:0003908">
    <property type="term" value="F:methylated-DNA-[protein]-cysteine S-methyltransferase activity"/>
    <property type="evidence" value="ECO:0007669"/>
    <property type="project" value="UniProtKB-EC"/>
</dbReference>
<dbReference type="GO" id="GO:0006281">
    <property type="term" value="P:DNA repair"/>
    <property type="evidence" value="ECO:0007669"/>
    <property type="project" value="UniProtKB-KW"/>
</dbReference>
<name>A0A5N4WBD3_9GAMM</name>
<dbReference type="SUPFAM" id="SSF46689">
    <property type="entry name" value="Homeodomain-like"/>
    <property type="match status" value="1"/>
</dbReference>
<dbReference type="PANTHER" id="PTHR10815:SF13">
    <property type="entry name" value="METHYLATED-DNA--PROTEIN-CYSTEINE METHYLTRANSFERASE"/>
    <property type="match status" value="1"/>
</dbReference>
<dbReference type="InterPro" id="IPR014048">
    <property type="entry name" value="MethylDNA_cys_MeTrfase_DNA-bd"/>
</dbReference>
<feature type="domain" description="HTH araC/xylS-type" evidence="11">
    <location>
        <begin position="11"/>
        <end position="110"/>
    </location>
</feature>
<dbReference type="SMART" id="SM00342">
    <property type="entry name" value="HTH_ARAC"/>
    <property type="match status" value="1"/>
</dbReference>
<dbReference type="GO" id="GO:0043565">
    <property type="term" value="F:sequence-specific DNA binding"/>
    <property type="evidence" value="ECO:0007669"/>
    <property type="project" value="InterPro"/>
</dbReference>
<dbReference type="RefSeq" id="WP_151504744.1">
    <property type="nucleotide sequence ID" value="NZ_VXLD01000006.1"/>
</dbReference>
<keyword evidence="4 12" id="KW-0489">Methyltransferase</keyword>
<evidence type="ECO:0000256" key="9">
    <source>
        <dbReference type="ARBA" id="ARBA00023204"/>
    </source>
</evidence>
<dbReference type="InterPro" id="IPR036631">
    <property type="entry name" value="MGMT_N_sf"/>
</dbReference>
<dbReference type="GO" id="GO:0003700">
    <property type="term" value="F:DNA-binding transcription factor activity"/>
    <property type="evidence" value="ECO:0007669"/>
    <property type="project" value="InterPro"/>
</dbReference>
<organism evidence="12 13">
    <name type="scientific">Acinetobacter tandoii</name>
    <dbReference type="NCBI Taxonomy" id="202954"/>
    <lineage>
        <taxon>Bacteria</taxon>
        <taxon>Pseudomonadati</taxon>
        <taxon>Pseudomonadota</taxon>
        <taxon>Gammaproteobacteria</taxon>
        <taxon>Moraxellales</taxon>
        <taxon>Moraxellaceae</taxon>
        <taxon>Acinetobacter</taxon>
    </lineage>
</organism>
<sequence length="284" mass="31429">MSSQQHYQRVAQAIEYIQQNFQHQPTLEDVAAHVHLSPAYFQRLFSEWAGTSPKKFLQYISVVHAKSILTTTPSHSLLDATFETGLSSGSRLHDLFIQIEGMTPAEYKQGGAGLKISYSFAETLFGRVLVASTQKGVCALAFVEQNEQALKELKAKFPHAEYIEQSDEMQQRAVALLTAQPNSIQHVKLHLKGSAFQLKVWESLLKIPAGQLASYRDVAAKIDQPKAARAVGSAVAHNPVAFLIPCHRVIQASGVLGNYHWGATRKMAMIGWESAQLYADVEEL</sequence>
<evidence type="ECO:0000313" key="13">
    <source>
        <dbReference type="Proteomes" id="UP000325788"/>
    </source>
</evidence>
<evidence type="ECO:0000256" key="8">
    <source>
        <dbReference type="ARBA" id="ARBA00023163"/>
    </source>
</evidence>
<dbReference type="EC" id="2.1.1.63" evidence="3"/>
<reference evidence="12 13" key="1">
    <citation type="submission" date="2019-09" db="EMBL/GenBank/DDBJ databases">
        <title>Draft genome sequence of Acinetobacter tandoii W4-4-4 isolated from environmental water sample.</title>
        <authorList>
            <person name="Wee S.K."/>
            <person name="Yan B."/>
            <person name="Mustaffa S.B."/>
            <person name="Yap E.P.H."/>
        </authorList>
    </citation>
    <scope>NUCLEOTIDE SEQUENCE [LARGE SCALE GENOMIC DNA]</scope>
    <source>
        <strain evidence="12 13">W4-4-4</strain>
    </source>
</reference>
<dbReference type="NCBIfam" id="TIGR00589">
    <property type="entry name" value="ogt"/>
    <property type="match status" value="1"/>
</dbReference>
<protein>
    <recommendedName>
        <fullName evidence="3">methylated-DNA--[protein]-cysteine S-methyltransferase</fullName>
        <ecNumber evidence="3">2.1.1.63</ecNumber>
    </recommendedName>
</protein>
<dbReference type="Proteomes" id="UP000325788">
    <property type="component" value="Unassembled WGS sequence"/>
</dbReference>
<proteinExistence type="inferred from homology"/>
<evidence type="ECO:0000256" key="4">
    <source>
        <dbReference type="ARBA" id="ARBA00022603"/>
    </source>
</evidence>
<comment type="caution">
    <text evidence="12">The sequence shown here is derived from an EMBL/GenBank/DDBJ whole genome shotgun (WGS) entry which is preliminary data.</text>
</comment>
<comment type="catalytic activity">
    <reaction evidence="10">
        <text>a 6-O-methyl-2'-deoxyguanosine in DNA + L-cysteinyl-[protein] = S-methyl-L-cysteinyl-[protein] + a 2'-deoxyguanosine in DNA</text>
        <dbReference type="Rhea" id="RHEA:24000"/>
        <dbReference type="Rhea" id="RHEA-COMP:10131"/>
        <dbReference type="Rhea" id="RHEA-COMP:10132"/>
        <dbReference type="Rhea" id="RHEA-COMP:11367"/>
        <dbReference type="Rhea" id="RHEA-COMP:11368"/>
        <dbReference type="ChEBI" id="CHEBI:29950"/>
        <dbReference type="ChEBI" id="CHEBI:82612"/>
        <dbReference type="ChEBI" id="CHEBI:85445"/>
        <dbReference type="ChEBI" id="CHEBI:85448"/>
        <dbReference type="EC" id="2.1.1.63"/>
    </reaction>
</comment>
<dbReference type="InterPro" id="IPR036217">
    <property type="entry name" value="MethylDNA_cys_MeTrfase_DNAb"/>
</dbReference>
<dbReference type="InterPro" id="IPR009057">
    <property type="entry name" value="Homeodomain-like_sf"/>
</dbReference>
<dbReference type="SUPFAM" id="SSF53155">
    <property type="entry name" value="Methylated DNA-protein cysteine methyltransferase domain"/>
    <property type="match status" value="1"/>
</dbReference>
<dbReference type="InterPro" id="IPR018060">
    <property type="entry name" value="HTH_AraC"/>
</dbReference>
<dbReference type="Gene3D" id="1.10.10.10">
    <property type="entry name" value="Winged helix-like DNA-binding domain superfamily/Winged helix DNA-binding domain"/>
    <property type="match status" value="1"/>
</dbReference>
<dbReference type="PROSITE" id="PS00374">
    <property type="entry name" value="MGMT"/>
    <property type="match status" value="1"/>
</dbReference>
<evidence type="ECO:0000256" key="2">
    <source>
        <dbReference type="ARBA" id="ARBA00008711"/>
    </source>
</evidence>
<dbReference type="PANTHER" id="PTHR10815">
    <property type="entry name" value="METHYLATED-DNA--PROTEIN-CYSTEINE METHYLTRANSFERASE"/>
    <property type="match status" value="1"/>
</dbReference>
<dbReference type="InterPro" id="IPR036388">
    <property type="entry name" value="WH-like_DNA-bd_sf"/>
</dbReference>
<evidence type="ECO:0000256" key="10">
    <source>
        <dbReference type="ARBA" id="ARBA00049348"/>
    </source>
</evidence>
<dbReference type="Gene3D" id="1.10.10.60">
    <property type="entry name" value="Homeodomain-like"/>
    <property type="match status" value="1"/>
</dbReference>
<evidence type="ECO:0000256" key="1">
    <source>
        <dbReference type="ARBA" id="ARBA00001286"/>
    </source>
</evidence>
<comment type="catalytic activity">
    <reaction evidence="1">
        <text>a 4-O-methyl-thymidine in DNA + L-cysteinyl-[protein] = a thymidine in DNA + S-methyl-L-cysteinyl-[protein]</text>
        <dbReference type="Rhea" id="RHEA:53428"/>
        <dbReference type="Rhea" id="RHEA-COMP:10131"/>
        <dbReference type="Rhea" id="RHEA-COMP:10132"/>
        <dbReference type="Rhea" id="RHEA-COMP:13555"/>
        <dbReference type="Rhea" id="RHEA-COMP:13556"/>
        <dbReference type="ChEBI" id="CHEBI:29950"/>
        <dbReference type="ChEBI" id="CHEBI:82612"/>
        <dbReference type="ChEBI" id="CHEBI:137386"/>
        <dbReference type="ChEBI" id="CHEBI:137387"/>
        <dbReference type="EC" id="2.1.1.63"/>
    </reaction>
</comment>